<gene>
    <name evidence="1" type="ORF">DLAC_02804</name>
</gene>
<dbReference type="SUPFAM" id="SSF52047">
    <property type="entry name" value="RNI-like"/>
    <property type="match status" value="1"/>
</dbReference>
<reference evidence="1 2" key="1">
    <citation type="submission" date="2015-12" db="EMBL/GenBank/DDBJ databases">
        <title>Dictyostelia acquired genes for synthesis and detection of signals that induce cell-type specialization by lateral gene transfer from prokaryotes.</title>
        <authorList>
            <person name="Gloeckner G."/>
            <person name="Schaap P."/>
        </authorList>
    </citation>
    <scope>NUCLEOTIDE SEQUENCE [LARGE SCALE GENOMIC DNA]</scope>
    <source>
        <strain evidence="1 2">TK</strain>
    </source>
</reference>
<comment type="caution">
    <text evidence="1">The sequence shown here is derived from an EMBL/GenBank/DDBJ whole genome shotgun (WGS) entry which is preliminary data.</text>
</comment>
<dbReference type="AlphaFoldDB" id="A0A152A3X9"/>
<dbReference type="InParanoid" id="A0A152A3X9"/>
<proteinExistence type="predicted"/>
<dbReference type="Proteomes" id="UP000076078">
    <property type="component" value="Unassembled WGS sequence"/>
</dbReference>
<name>A0A152A3X9_TIELA</name>
<dbReference type="InterPro" id="IPR032675">
    <property type="entry name" value="LRR_dom_sf"/>
</dbReference>
<dbReference type="EMBL" id="LODT01000013">
    <property type="protein sequence ID" value="KYR00761.1"/>
    <property type="molecule type" value="Genomic_DNA"/>
</dbReference>
<keyword evidence="2" id="KW-1185">Reference proteome</keyword>
<accession>A0A152A3X9</accession>
<evidence type="ECO:0008006" key="3">
    <source>
        <dbReference type="Google" id="ProtNLM"/>
    </source>
</evidence>
<evidence type="ECO:0000313" key="2">
    <source>
        <dbReference type="Proteomes" id="UP000076078"/>
    </source>
</evidence>
<evidence type="ECO:0000313" key="1">
    <source>
        <dbReference type="EMBL" id="KYR00761.1"/>
    </source>
</evidence>
<protein>
    <recommendedName>
        <fullName evidence="3">F-box domain-containing protein</fullName>
    </recommendedName>
</protein>
<organism evidence="1 2">
    <name type="scientific">Tieghemostelium lacteum</name>
    <name type="common">Slime mold</name>
    <name type="synonym">Dictyostelium lacteum</name>
    <dbReference type="NCBI Taxonomy" id="361077"/>
    <lineage>
        <taxon>Eukaryota</taxon>
        <taxon>Amoebozoa</taxon>
        <taxon>Evosea</taxon>
        <taxon>Eumycetozoa</taxon>
        <taxon>Dictyostelia</taxon>
        <taxon>Dictyosteliales</taxon>
        <taxon>Raperosteliaceae</taxon>
        <taxon>Tieghemostelium</taxon>
    </lineage>
</organism>
<dbReference type="Gene3D" id="3.80.10.10">
    <property type="entry name" value="Ribonuclease Inhibitor"/>
    <property type="match status" value="1"/>
</dbReference>
<sequence length="563" mass="65291">MILFPNYIIIKILSYLSNLIKSEKLYVSKFLSELSTVCKEWNTSIIPKLKGDFQFQVDTYISYDKALKMNRGNSKLALTVDSVLCKVYETEEFQVLNDNINSIAFNGMYNISTIPVLCNLKNISIKILDNDIKEYVTSFLEVLTSDVIQKYTEDIVQINVTCYKDNLNEIFKPLKNYVGFTQASIIRSAISITDISVLKECIFLTKLRIEGTENSVNVLIDIFQNLPLLQEYYEYRLRLSTGPSIDKILEVLAKHQCLTKLNLHYTAFHPHKFAEFLSENKSLTSISILSFMKLGRVNVPFKIQNTTLRSLTVNSGGQIDYFNCWDGPSGMTDMTLYISHLPVFFQQKGYENHFGALKSLVLQFNSSEMFMSHVLQLIELNPPNLTDLTLTDSNPETEKFSYFDKLYHSILTCNTRLNVIRFYVKLNGEQIKKLIETEHVSLRNLLFQYYTIFSIDQLYESLKISKTVTALKIYLRKVTDEDNEKKSIHFLERVIDILNDNSSLRQLLITDDYFNKNFSQELLQKFKDTISNHITRIQVLALTGANKQIKNILKQFMFMDFRV</sequence>